<feature type="region of interest" description="Disordered" evidence="1">
    <location>
        <begin position="27"/>
        <end position="90"/>
    </location>
</feature>
<dbReference type="EMBL" id="CP066770">
    <property type="protein sequence ID" value="QQK06856.1"/>
    <property type="molecule type" value="Genomic_DNA"/>
</dbReference>
<protein>
    <submittedName>
        <fullName evidence="2">Uncharacterized protein</fullName>
    </submittedName>
</protein>
<evidence type="ECO:0000313" key="2">
    <source>
        <dbReference type="EMBL" id="QQK06856.1"/>
    </source>
</evidence>
<gene>
    <name evidence="2" type="ORF">JFN94_26405</name>
</gene>
<sequence length="90" mass="9966">MKQTQQYPGQLARTVRRAWCHVLRDGRDGRGMLMQPPGARRMRCRSDVRRAAPARTAMSHGDSAAAHHICASPHAGASRAAHRGDAFDHR</sequence>
<dbReference type="KEGG" id="bann:JFN94_26405"/>
<evidence type="ECO:0000256" key="1">
    <source>
        <dbReference type="SAM" id="MobiDB-lite"/>
    </source>
</evidence>
<name>A0A7T7ALA5_9BURK</name>
<accession>A0A7T7ALA5</accession>
<reference evidence="2 3" key="1">
    <citation type="submission" date="2020-12" db="EMBL/GenBank/DDBJ databases">
        <title>Complete genome sequence of Burkholderia anthina BJQ0011.</title>
        <authorList>
            <person name="Xu Y."/>
        </authorList>
    </citation>
    <scope>NUCLEOTIDE SEQUENCE [LARGE SCALE GENOMIC DNA]</scope>
    <source>
        <strain evidence="2 3">BJQ0011</strain>
    </source>
</reference>
<dbReference type="Proteomes" id="UP000596205">
    <property type="component" value="Chromosome 2"/>
</dbReference>
<dbReference type="AlphaFoldDB" id="A0A7T7ALA5"/>
<organism evidence="2 3">
    <name type="scientific">Burkholderia anthina</name>
    <dbReference type="NCBI Taxonomy" id="179879"/>
    <lineage>
        <taxon>Bacteria</taxon>
        <taxon>Pseudomonadati</taxon>
        <taxon>Pseudomonadota</taxon>
        <taxon>Betaproteobacteria</taxon>
        <taxon>Burkholderiales</taxon>
        <taxon>Burkholderiaceae</taxon>
        <taxon>Burkholderia</taxon>
        <taxon>Burkholderia cepacia complex</taxon>
    </lineage>
</organism>
<proteinExistence type="predicted"/>
<dbReference type="RefSeq" id="WP_175750391.1">
    <property type="nucleotide sequence ID" value="NZ_CADEPR010000001.1"/>
</dbReference>
<evidence type="ECO:0000313" key="3">
    <source>
        <dbReference type="Proteomes" id="UP000596205"/>
    </source>
</evidence>